<evidence type="ECO:0000313" key="2">
    <source>
        <dbReference type="EMBL" id="MBW91411.1"/>
    </source>
</evidence>
<dbReference type="AlphaFoldDB" id="A0A2P2JD64"/>
<protein>
    <submittedName>
        <fullName evidence="2">Uncharacterized protein</fullName>
    </submittedName>
</protein>
<reference evidence="2" key="1">
    <citation type="submission" date="2018-02" db="EMBL/GenBank/DDBJ databases">
        <title>Rhizophora mucronata_Transcriptome.</title>
        <authorList>
            <person name="Meera S.P."/>
            <person name="Sreeshan A."/>
            <person name="Augustine A."/>
        </authorList>
    </citation>
    <scope>NUCLEOTIDE SEQUENCE</scope>
    <source>
        <tissue evidence="2">Leaf</tissue>
    </source>
</reference>
<feature type="region of interest" description="Disordered" evidence="1">
    <location>
        <begin position="1"/>
        <end position="29"/>
    </location>
</feature>
<proteinExistence type="predicted"/>
<name>A0A2P2JD64_RHIMU</name>
<dbReference type="EMBL" id="GGEC01010928">
    <property type="protein sequence ID" value="MBW91411.1"/>
    <property type="molecule type" value="Transcribed_RNA"/>
</dbReference>
<sequence>MRLSTQERRNVKGTKMDTCSGIPGGREKL</sequence>
<feature type="compositionally biased region" description="Basic and acidic residues" evidence="1">
    <location>
        <begin position="1"/>
        <end position="10"/>
    </location>
</feature>
<organism evidence="2">
    <name type="scientific">Rhizophora mucronata</name>
    <name type="common">Asiatic mangrove</name>
    <dbReference type="NCBI Taxonomy" id="61149"/>
    <lineage>
        <taxon>Eukaryota</taxon>
        <taxon>Viridiplantae</taxon>
        <taxon>Streptophyta</taxon>
        <taxon>Embryophyta</taxon>
        <taxon>Tracheophyta</taxon>
        <taxon>Spermatophyta</taxon>
        <taxon>Magnoliopsida</taxon>
        <taxon>eudicotyledons</taxon>
        <taxon>Gunneridae</taxon>
        <taxon>Pentapetalae</taxon>
        <taxon>rosids</taxon>
        <taxon>fabids</taxon>
        <taxon>Malpighiales</taxon>
        <taxon>Rhizophoraceae</taxon>
        <taxon>Rhizophora</taxon>
    </lineage>
</organism>
<accession>A0A2P2JD64</accession>
<evidence type="ECO:0000256" key="1">
    <source>
        <dbReference type="SAM" id="MobiDB-lite"/>
    </source>
</evidence>